<protein>
    <submittedName>
        <fullName evidence="2">Uncharacterized protein</fullName>
    </submittedName>
</protein>
<feature type="transmembrane region" description="Helical" evidence="1">
    <location>
        <begin position="6"/>
        <end position="25"/>
    </location>
</feature>
<keyword evidence="1" id="KW-1133">Transmembrane helix</keyword>
<sequence length="64" mass="7099">MKASHVLIAQGVVVFAGLIVALEWFDRIRCPEIHGQAMCVLFDHQADKAAALKKVLTEIPKELK</sequence>
<dbReference type="EMBL" id="CP053985">
    <property type="protein sequence ID" value="QKH35089.1"/>
    <property type="molecule type" value="Genomic_DNA"/>
</dbReference>
<organism evidence="2 3">
    <name type="scientific">Achromobacter pestifer</name>
    <dbReference type="NCBI Taxonomy" id="1353889"/>
    <lineage>
        <taxon>Bacteria</taxon>
        <taxon>Pseudomonadati</taxon>
        <taxon>Pseudomonadota</taxon>
        <taxon>Betaproteobacteria</taxon>
        <taxon>Burkholderiales</taxon>
        <taxon>Alcaligenaceae</taxon>
        <taxon>Achromobacter</taxon>
    </lineage>
</organism>
<evidence type="ECO:0000313" key="2">
    <source>
        <dbReference type="EMBL" id="QKH35089.1"/>
    </source>
</evidence>
<dbReference type="Proteomes" id="UP000500970">
    <property type="component" value="Chromosome"/>
</dbReference>
<keyword evidence="1" id="KW-0812">Transmembrane</keyword>
<name>A0A7D4DZA3_9BURK</name>
<keyword evidence="3" id="KW-1185">Reference proteome</keyword>
<dbReference type="RefSeq" id="WP_173144135.1">
    <property type="nucleotide sequence ID" value="NZ_CP053985.1"/>
</dbReference>
<accession>A0A7D4DZA3</accession>
<reference evidence="2 3" key="1">
    <citation type="submission" date="2020-05" db="EMBL/GenBank/DDBJ databases">
        <title>FDA dAtabase for Regulatory Grade micrObial Sequences (FDA-ARGOS): Supporting development and validation of Infectious Disease Dx tests.</title>
        <authorList>
            <person name="Sproer C."/>
            <person name="Gronow S."/>
            <person name="Severitt S."/>
            <person name="Schroder I."/>
            <person name="Tallon L."/>
            <person name="Sadzewicz L."/>
            <person name="Zhao X."/>
            <person name="Vavikolanu K."/>
            <person name="Mehta A."/>
            <person name="Aluvathingal J."/>
            <person name="Nadendla S."/>
            <person name="Myers T."/>
            <person name="Yan Y."/>
            <person name="Sichtig H."/>
        </authorList>
    </citation>
    <scope>NUCLEOTIDE SEQUENCE [LARGE SCALE GENOMIC DNA]</scope>
    <source>
        <strain evidence="2 3">FDAARGOS_790</strain>
    </source>
</reference>
<proteinExistence type="predicted"/>
<evidence type="ECO:0000256" key="1">
    <source>
        <dbReference type="SAM" id="Phobius"/>
    </source>
</evidence>
<dbReference type="KEGG" id="apes:FOC84_09105"/>
<gene>
    <name evidence="2" type="ORF">FOC84_09105</name>
</gene>
<evidence type="ECO:0000313" key="3">
    <source>
        <dbReference type="Proteomes" id="UP000500970"/>
    </source>
</evidence>
<keyword evidence="1" id="KW-0472">Membrane</keyword>
<dbReference type="AlphaFoldDB" id="A0A7D4DZA3"/>